<dbReference type="AlphaFoldDB" id="A0AA43MCF4"/>
<dbReference type="Proteomes" id="UP001161160">
    <property type="component" value="Unassembled WGS sequence"/>
</dbReference>
<dbReference type="SUPFAM" id="SSF82693">
    <property type="entry name" value="Multidrug efflux transporter AcrB pore domain, PN1, PN2, PC1 and PC2 subdomains"/>
    <property type="match status" value="2"/>
</dbReference>
<feature type="transmembrane region" description="Helical" evidence="1">
    <location>
        <begin position="1036"/>
        <end position="1059"/>
    </location>
</feature>
<keyword evidence="1" id="KW-1133">Transmembrane helix</keyword>
<feature type="transmembrane region" description="Helical" evidence="1">
    <location>
        <begin position="926"/>
        <end position="948"/>
    </location>
</feature>
<dbReference type="SUPFAM" id="SSF82714">
    <property type="entry name" value="Multidrug efflux transporter AcrB TolC docking domain, DN and DC subdomains"/>
    <property type="match status" value="2"/>
</dbReference>
<dbReference type="EMBL" id="JARXYA010000029">
    <property type="protein sequence ID" value="MDH6505019.1"/>
    <property type="molecule type" value="Genomic_DNA"/>
</dbReference>
<dbReference type="Gene3D" id="1.20.1640.10">
    <property type="entry name" value="Multidrug efflux transporter AcrB transmembrane domain"/>
    <property type="match status" value="2"/>
</dbReference>
<dbReference type="Gene3D" id="3.30.70.1320">
    <property type="entry name" value="Multidrug efflux transporter AcrB pore domain like"/>
    <property type="match status" value="1"/>
</dbReference>
<gene>
    <name evidence="2" type="ORF">M2127_002349</name>
</gene>
<dbReference type="PANTHER" id="PTHR32063:SF8">
    <property type="entry name" value="CATION EFFLUX PROTEIN"/>
    <property type="match status" value="1"/>
</dbReference>
<dbReference type="GO" id="GO:0005886">
    <property type="term" value="C:plasma membrane"/>
    <property type="evidence" value="ECO:0007669"/>
    <property type="project" value="TreeGrafter"/>
</dbReference>
<protein>
    <submittedName>
        <fullName evidence="2">Multidrug efflux pump subunit AcrB</fullName>
    </submittedName>
</protein>
<keyword evidence="1" id="KW-0472">Membrane</keyword>
<name>A0AA43MCF4_9BURK</name>
<dbReference type="PANTHER" id="PTHR32063">
    <property type="match status" value="1"/>
</dbReference>
<feature type="transmembrane region" description="Helical" evidence="1">
    <location>
        <begin position="432"/>
        <end position="453"/>
    </location>
</feature>
<accession>A0AA43MCF4</accession>
<feature type="transmembrane region" description="Helical" evidence="1">
    <location>
        <begin position="387"/>
        <end position="411"/>
    </location>
</feature>
<sequence>MIRLVKLALEKPYTFIVMSIMIALLGGLAATKMAVDIFPEIRIPVIAVVWTYNGMQPEDMAGRVVYAYERNLSTNVTDIEHIESSSLPGFGIIKVYFQPNVDIRVATAQVTSYSQTVIKQMPPGITPPLILNYNAATVPVIQIALTSKYLAEKAVFDLAQNFIRPQLANVPGSSTTSPFGGKVRQIQIDLNIAALQSKNLSPKDVITALNNGNLIIPTGTEKIGNYEYSIKLNNSIDDIKNFAELPIKLVNGTVIQLRDVAQVRDGAPPQTNLVRLDGGKGVLMTILKSGAISTLTIVDGIKTLIPRLKETLPESLKIQLIGDQSVFVKASIVGVIREGLIAAALTSLMILLFLGSWRSTLIIAMSIPLSVMSAIILLYATGETLNIMTLGGLALAVGMLVDDATVTIENFNTHLEMGKDIRTAIIDGASQIINAAFVAVVCISIVFVPMFFLEGVPKYLFIPMAKAVIFSMFASFVMSQTFVPTIANYILGADHQHHGDVMHHEIKMPPAVGFKNRLIIFTMWLGSIQKKFEIHFERARKAYSGILEKLIQNQKRFVIIFMAIVLGSWLLVFTLGRDFFPEVDGGQIKLHVRLPVGTRLEETAVQFNQIETEIRKRIPEDQIESIVDNIGLNVSPLNNAYNNSGTIGPQDGDIYISLAEGHDATSKFVEELRSELPKQFPLATFSFLPADIVSQILNFGAPAPIDVIIKGRDRIENQRYASVLLDKMKKIPGIVDVRIQQASNYPQINVDVDRVQAAKLGVTQSSVTGDMVSALAGSSQINPIFWLNPENGVSYPVSVQTPQSEIRGISQLINIPVGGFDAKSGSSILGAIANLHRTTTQAVVNHDGIQPSFDIFATTQGRDLGGVAADINRIIDEEKPNRPKGTTVELRGQVATMNSAFTSLGFGIIASVILIYFILVVNFQSWLVPFVIITALPAAIAGIVWMLFLTFTNLSVPALTGVIMCMGVATANSILVVSYAKERFEMHKDPVKAALEAGYSRFRPVIMTASAMIIGMLPMALGLGEGGEQNAPLGRAVIGGLTFATVATLIFVPIVYSLVNQSRKKISS</sequence>
<dbReference type="GO" id="GO:0042910">
    <property type="term" value="F:xenobiotic transmembrane transporter activity"/>
    <property type="evidence" value="ECO:0007669"/>
    <property type="project" value="TreeGrafter"/>
</dbReference>
<feature type="transmembrane region" description="Helical" evidence="1">
    <location>
        <begin position="557"/>
        <end position="576"/>
    </location>
</feature>
<keyword evidence="3" id="KW-1185">Reference proteome</keyword>
<dbReference type="InterPro" id="IPR001036">
    <property type="entry name" value="Acrflvin-R"/>
</dbReference>
<feature type="transmembrane region" description="Helical" evidence="1">
    <location>
        <begin position="335"/>
        <end position="354"/>
    </location>
</feature>
<evidence type="ECO:0000313" key="3">
    <source>
        <dbReference type="Proteomes" id="UP001161160"/>
    </source>
</evidence>
<dbReference type="Gene3D" id="3.30.70.1440">
    <property type="entry name" value="Multidrug efflux transporter AcrB pore domain"/>
    <property type="match status" value="1"/>
</dbReference>
<feature type="transmembrane region" description="Helical" evidence="1">
    <location>
        <begin position="900"/>
        <end position="919"/>
    </location>
</feature>
<dbReference type="PRINTS" id="PR00702">
    <property type="entry name" value="ACRIFLAVINRP"/>
</dbReference>
<comment type="caution">
    <text evidence="2">The sequence shown here is derived from an EMBL/GenBank/DDBJ whole genome shotgun (WGS) entry which is preliminary data.</text>
</comment>
<dbReference type="SUPFAM" id="SSF82866">
    <property type="entry name" value="Multidrug efflux transporter AcrB transmembrane domain"/>
    <property type="match status" value="2"/>
</dbReference>
<feature type="transmembrane region" description="Helical" evidence="1">
    <location>
        <begin position="361"/>
        <end position="381"/>
    </location>
</feature>
<dbReference type="Gene3D" id="3.30.70.1430">
    <property type="entry name" value="Multidrug efflux transporter AcrB pore domain"/>
    <property type="match status" value="2"/>
</dbReference>
<feature type="transmembrane region" description="Helical" evidence="1">
    <location>
        <begin position="1001"/>
        <end position="1024"/>
    </location>
</feature>
<keyword evidence="1" id="KW-0812">Transmembrane</keyword>
<evidence type="ECO:0000313" key="2">
    <source>
        <dbReference type="EMBL" id="MDH6505019.1"/>
    </source>
</evidence>
<dbReference type="RefSeq" id="WP_280757157.1">
    <property type="nucleotide sequence ID" value="NZ_JARXXW010000009.1"/>
</dbReference>
<organism evidence="2 3">
    <name type="scientific">Polynucleobacter sphagniphilus</name>
    <dbReference type="NCBI Taxonomy" id="1743169"/>
    <lineage>
        <taxon>Bacteria</taxon>
        <taxon>Pseudomonadati</taxon>
        <taxon>Pseudomonadota</taxon>
        <taxon>Betaproteobacteria</taxon>
        <taxon>Burkholderiales</taxon>
        <taxon>Burkholderiaceae</taxon>
        <taxon>Polynucleobacter</taxon>
    </lineage>
</organism>
<dbReference type="Gene3D" id="3.30.2090.10">
    <property type="entry name" value="Multidrug efflux transporter AcrB TolC docking domain, DN and DC subdomains"/>
    <property type="match status" value="2"/>
</dbReference>
<proteinExistence type="predicted"/>
<evidence type="ECO:0000256" key="1">
    <source>
        <dbReference type="SAM" id="Phobius"/>
    </source>
</evidence>
<feature type="transmembrane region" description="Helical" evidence="1">
    <location>
        <begin position="954"/>
        <end position="980"/>
    </location>
</feature>
<dbReference type="InterPro" id="IPR027463">
    <property type="entry name" value="AcrB_DN_DC_subdom"/>
</dbReference>
<feature type="transmembrane region" description="Helical" evidence="1">
    <location>
        <begin position="12"/>
        <end position="30"/>
    </location>
</feature>
<reference evidence="2" key="1">
    <citation type="submission" date="2023-04" db="EMBL/GenBank/DDBJ databases">
        <title>Genome Encyclopedia of Bacteria and Archaea VI: Functional Genomics of Type Strains.</title>
        <authorList>
            <person name="Whitman W."/>
        </authorList>
    </citation>
    <scope>NUCLEOTIDE SEQUENCE</scope>
    <source>
        <strain evidence="2">Enz.4-51</strain>
    </source>
</reference>
<dbReference type="Pfam" id="PF00873">
    <property type="entry name" value="ACR_tran"/>
    <property type="match status" value="1"/>
</dbReference>